<proteinExistence type="predicted"/>
<dbReference type="AlphaFoldDB" id="A0A540L7L6"/>
<accession>A0A540L7L6</accession>
<evidence type="ECO:0000313" key="3">
    <source>
        <dbReference type="Proteomes" id="UP000315295"/>
    </source>
</evidence>
<name>A0A540L7L6_MALBA</name>
<gene>
    <name evidence="2" type="ORF">C1H46_031987</name>
</gene>
<comment type="caution">
    <text evidence="2">The sequence shown here is derived from an EMBL/GenBank/DDBJ whole genome shotgun (WGS) entry which is preliminary data.</text>
</comment>
<evidence type="ECO:0000256" key="1">
    <source>
        <dbReference type="SAM" id="MobiDB-lite"/>
    </source>
</evidence>
<keyword evidence="3" id="KW-1185">Reference proteome</keyword>
<protein>
    <submittedName>
        <fullName evidence="2">Uncharacterized protein</fullName>
    </submittedName>
</protein>
<organism evidence="2 3">
    <name type="scientific">Malus baccata</name>
    <name type="common">Siberian crab apple</name>
    <name type="synonym">Pyrus baccata</name>
    <dbReference type="NCBI Taxonomy" id="106549"/>
    <lineage>
        <taxon>Eukaryota</taxon>
        <taxon>Viridiplantae</taxon>
        <taxon>Streptophyta</taxon>
        <taxon>Embryophyta</taxon>
        <taxon>Tracheophyta</taxon>
        <taxon>Spermatophyta</taxon>
        <taxon>Magnoliopsida</taxon>
        <taxon>eudicotyledons</taxon>
        <taxon>Gunneridae</taxon>
        <taxon>Pentapetalae</taxon>
        <taxon>rosids</taxon>
        <taxon>fabids</taxon>
        <taxon>Rosales</taxon>
        <taxon>Rosaceae</taxon>
        <taxon>Amygdaloideae</taxon>
        <taxon>Maleae</taxon>
        <taxon>Malus</taxon>
    </lineage>
</organism>
<sequence length="73" mass="8036">MSRPSSVVTLQGSEAAPPRLVRVERRPTFGKRLETIDEESEHGGRSEKQQLPGFGSARNKAELPKQSHAVVAR</sequence>
<evidence type="ECO:0000313" key="2">
    <source>
        <dbReference type="EMBL" id="TQD82471.1"/>
    </source>
</evidence>
<reference evidence="2 3" key="1">
    <citation type="journal article" date="2019" name="G3 (Bethesda)">
        <title>Sequencing of a Wild Apple (Malus baccata) Genome Unravels the Differences Between Cultivated and Wild Apple Species Regarding Disease Resistance and Cold Tolerance.</title>
        <authorList>
            <person name="Chen X."/>
        </authorList>
    </citation>
    <scope>NUCLEOTIDE SEQUENCE [LARGE SCALE GENOMIC DNA]</scope>
    <source>
        <strain evidence="3">cv. Shandingzi</strain>
        <tissue evidence="2">Leaves</tissue>
    </source>
</reference>
<dbReference type="EMBL" id="VIEB01000720">
    <property type="protein sequence ID" value="TQD82471.1"/>
    <property type="molecule type" value="Genomic_DNA"/>
</dbReference>
<feature type="region of interest" description="Disordered" evidence="1">
    <location>
        <begin position="1"/>
        <end position="73"/>
    </location>
</feature>
<dbReference type="Proteomes" id="UP000315295">
    <property type="component" value="Unassembled WGS sequence"/>
</dbReference>
<feature type="compositionally biased region" description="Basic and acidic residues" evidence="1">
    <location>
        <begin position="21"/>
        <end position="48"/>
    </location>
</feature>
<feature type="compositionally biased region" description="Polar residues" evidence="1">
    <location>
        <begin position="1"/>
        <end position="12"/>
    </location>
</feature>